<keyword evidence="2" id="KW-1185">Reference proteome</keyword>
<gene>
    <name evidence="1" type="ORF">AVEN_192483_1</name>
</gene>
<dbReference type="PANTHER" id="PTHR46060:SF1">
    <property type="entry name" value="MARINER MOS1 TRANSPOSASE-LIKE PROTEIN"/>
    <property type="match status" value="1"/>
</dbReference>
<proteinExistence type="predicted"/>
<evidence type="ECO:0000313" key="1">
    <source>
        <dbReference type="EMBL" id="GBN21374.1"/>
    </source>
</evidence>
<dbReference type="Gene3D" id="3.30.420.10">
    <property type="entry name" value="Ribonuclease H-like superfamily/Ribonuclease H"/>
    <property type="match status" value="1"/>
</dbReference>
<dbReference type="OrthoDB" id="6125136at2759"/>
<dbReference type="PANTHER" id="PTHR46060">
    <property type="entry name" value="MARINER MOS1 TRANSPOSASE-LIKE PROTEIN"/>
    <property type="match status" value="1"/>
</dbReference>
<dbReference type="InterPro" id="IPR052709">
    <property type="entry name" value="Transposase-MT_Hybrid"/>
</dbReference>
<dbReference type="EMBL" id="BGPR01006724">
    <property type="protein sequence ID" value="GBN21374.1"/>
    <property type="molecule type" value="Genomic_DNA"/>
</dbReference>
<name>A0A4Y2M496_ARAVE</name>
<evidence type="ECO:0000313" key="2">
    <source>
        <dbReference type="Proteomes" id="UP000499080"/>
    </source>
</evidence>
<dbReference type="AlphaFoldDB" id="A0A4Y2M496"/>
<comment type="caution">
    <text evidence="1">The sequence shown here is derived from an EMBL/GenBank/DDBJ whole genome shotgun (WGS) entry which is preliminary data.</text>
</comment>
<reference evidence="1 2" key="1">
    <citation type="journal article" date="2019" name="Sci. Rep.">
        <title>Orb-weaving spider Araneus ventricosus genome elucidates the spidroin gene catalogue.</title>
        <authorList>
            <person name="Kono N."/>
            <person name="Nakamura H."/>
            <person name="Ohtoshi R."/>
            <person name="Moran D.A.P."/>
            <person name="Shinohara A."/>
            <person name="Yoshida Y."/>
            <person name="Fujiwara M."/>
            <person name="Mori M."/>
            <person name="Tomita M."/>
            <person name="Arakawa K."/>
        </authorList>
    </citation>
    <scope>NUCLEOTIDE SEQUENCE [LARGE SCALE GENOMIC DNA]</scope>
</reference>
<sequence length="106" mass="12074">MLSNGVLLLHGKARLHTVSVTRNLKQRFRWNVLEHPPYSPDLAQSDFHLFGPLKKHQAGRHFRTYAEVQEDVVNGSATWTLISSMPVPIDWFNDGANASTTMVTMW</sequence>
<dbReference type="Proteomes" id="UP000499080">
    <property type="component" value="Unassembled WGS sequence"/>
</dbReference>
<dbReference type="GO" id="GO:0003676">
    <property type="term" value="F:nucleic acid binding"/>
    <property type="evidence" value="ECO:0007669"/>
    <property type="project" value="InterPro"/>
</dbReference>
<evidence type="ECO:0008006" key="3">
    <source>
        <dbReference type="Google" id="ProtNLM"/>
    </source>
</evidence>
<accession>A0A4Y2M496</accession>
<protein>
    <recommendedName>
        <fullName evidence="3">Histone-lysine N-methyltransferase SETMAR</fullName>
    </recommendedName>
</protein>
<dbReference type="InterPro" id="IPR036397">
    <property type="entry name" value="RNaseH_sf"/>
</dbReference>
<organism evidence="1 2">
    <name type="scientific">Araneus ventricosus</name>
    <name type="common">Orbweaver spider</name>
    <name type="synonym">Epeira ventricosa</name>
    <dbReference type="NCBI Taxonomy" id="182803"/>
    <lineage>
        <taxon>Eukaryota</taxon>
        <taxon>Metazoa</taxon>
        <taxon>Ecdysozoa</taxon>
        <taxon>Arthropoda</taxon>
        <taxon>Chelicerata</taxon>
        <taxon>Arachnida</taxon>
        <taxon>Araneae</taxon>
        <taxon>Araneomorphae</taxon>
        <taxon>Entelegynae</taxon>
        <taxon>Araneoidea</taxon>
        <taxon>Araneidae</taxon>
        <taxon>Araneus</taxon>
    </lineage>
</organism>